<name>A0A376CP70_9CORY</name>
<dbReference type="SUPFAM" id="SSF51569">
    <property type="entry name" value="Aldolase"/>
    <property type="match status" value="1"/>
</dbReference>
<comment type="similarity">
    <text evidence="3 8">Belongs to the class-I DAHP synthase family.</text>
</comment>
<dbReference type="GO" id="GO:0009073">
    <property type="term" value="P:aromatic amino acid family biosynthetic process"/>
    <property type="evidence" value="ECO:0007669"/>
    <property type="project" value="UniProtKB-KW"/>
</dbReference>
<keyword evidence="4 8" id="KW-0028">Amino-acid biosynthesis</keyword>
<proteinExistence type="inferred from homology"/>
<organism evidence="10 11">
    <name type="scientific">Corynebacterium pilosum</name>
    <dbReference type="NCBI Taxonomy" id="35756"/>
    <lineage>
        <taxon>Bacteria</taxon>
        <taxon>Bacillati</taxon>
        <taxon>Actinomycetota</taxon>
        <taxon>Actinomycetes</taxon>
        <taxon>Mycobacteriales</taxon>
        <taxon>Corynebacteriaceae</taxon>
        <taxon>Corynebacterium</taxon>
    </lineage>
</organism>
<dbReference type="InterPro" id="IPR006218">
    <property type="entry name" value="DAHP1/KDSA"/>
</dbReference>
<dbReference type="PANTHER" id="PTHR21225:SF12">
    <property type="entry name" value="PHOSPHO-2-DEHYDRO-3-DEOXYHEPTONATE ALDOLASE, TYROSINE-INHIBITED"/>
    <property type="match status" value="1"/>
</dbReference>
<dbReference type="Gene3D" id="3.20.20.70">
    <property type="entry name" value="Aldolase class I"/>
    <property type="match status" value="1"/>
</dbReference>
<dbReference type="RefSeq" id="WP_026254352.1">
    <property type="nucleotide sequence ID" value="NZ_UFXQ01000001.1"/>
</dbReference>
<evidence type="ECO:0000256" key="5">
    <source>
        <dbReference type="ARBA" id="ARBA00022679"/>
    </source>
</evidence>
<sequence length="364" mass="39309">MSQPVSLSDSASTSNKRIRAFHTLPSPVEVQQALPLDETKLDKVERDRQDIADIFAGKDNRLVVVVGPCSIHDPVAAQEYADRLAPLAKRLDGDLKVVMRVYFEKPRTTVGWKGLINDPDLNGTYNVEKGLRLAREVLTNVVTTGLPAGCEFLEPSSPQYYADAVAWGAIGARTTESQVHRQLASGMSMPIGFKNGTDGSVQVAVDAVGAARHPHFFFGVSDDGVPSVVETEGNPHCHVILRSGSNGPNFDRESVRAVVDKLGPDSRIMIDASHSNSGKDHVRQAEVTRDIAAQVAEGDEHIAGVMLESFLVSGAQKLDPEKLKVNGGEGLVYGQSVTDACMDFDTTVDLLEELASAVRARRRN</sequence>
<protein>
    <recommendedName>
        <fullName evidence="8">Phospho-2-dehydro-3-deoxyheptonate aldolase</fullName>
        <ecNumber evidence="8">2.5.1.54</ecNumber>
    </recommendedName>
</protein>
<comment type="catalytic activity">
    <reaction evidence="7 8">
        <text>D-erythrose 4-phosphate + phosphoenolpyruvate + H2O = 7-phospho-2-dehydro-3-deoxy-D-arabino-heptonate + phosphate</text>
        <dbReference type="Rhea" id="RHEA:14717"/>
        <dbReference type="ChEBI" id="CHEBI:15377"/>
        <dbReference type="ChEBI" id="CHEBI:16897"/>
        <dbReference type="ChEBI" id="CHEBI:43474"/>
        <dbReference type="ChEBI" id="CHEBI:58394"/>
        <dbReference type="ChEBI" id="CHEBI:58702"/>
        <dbReference type="EC" id="2.5.1.54"/>
    </reaction>
</comment>
<dbReference type="GO" id="GO:0003849">
    <property type="term" value="F:3-deoxy-7-phosphoheptulonate synthase activity"/>
    <property type="evidence" value="ECO:0007669"/>
    <property type="project" value="UniProtKB-EC"/>
</dbReference>
<evidence type="ECO:0000256" key="2">
    <source>
        <dbReference type="ARBA" id="ARBA00004688"/>
    </source>
</evidence>
<evidence type="ECO:0000256" key="6">
    <source>
        <dbReference type="ARBA" id="ARBA00023141"/>
    </source>
</evidence>
<gene>
    <name evidence="10" type="primary">aroG_2</name>
    <name evidence="10" type="ORF">NCTC11862_01890</name>
</gene>
<dbReference type="NCBIfam" id="NF009395">
    <property type="entry name" value="PRK12755.1"/>
    <property type="match status" value="1"/>
</dbReference>
<dbReference type="PANTHER" id="PTHR21225">
    <property type="entry name" value="PHOSPHO-2-DEHYDRO-3-DEOXYHEPTONATE ALDOLASE DAHP SYNTHETASE"/>
    <property type="match status" value="1"/>
</dbReference>
<feature type="domain" description="DAHP synthetase I/KDSA" evidence="9">
    <location>
        <begin position="49"/>
        <end position="350"/>
    </location>
</feature>
<dbReference type="EC" id="2.5.1.54" evidence="8"/>
<dbReference type="OrthoDB" id="9807331at2"/>
<comment type="pathway">
    <text evidence="2 8">Metabolic intermediate biosynthesis; chorismate biosynthesis; chorismate from D-erythrose 4-phosphate and phosphoenolpyruvate: step 1/7.</text>
</comment>
<dbReference type="Proteomes" id="UP000254467">
    <property type="component" value="Unassembled WGS sequence"/>
</dbReference>
<evidence type="ECO:0000256" key="8">
    <source>
        <dbReference type="PIRNR" id="PIRNR001361"/>
    </source>
</evidence>
<evidence type="ECO:0000256" key="1">
    <source>
        <dbReference type="ARBA" id="ARBA00003726"/>
    </source>
</evidence>
<dbReference type="InterPro" id="IPR013785">
    <property type="entry name" value="Aldolase_TIM"/>
</dbReference>
<keyword evidence="5 8" id="KW-0808">Transferase</keyword>
<evidence type="ECO:0000256" key="4">
    <source>
        <dbReference type="ARBA" id="ARBA00022605"/>
    </source>
</evidence>
<evidence type="ECO:0000256" key="7">
    <source>
        <dbReference type="ARBA" id="ARBA00047508"/>
    </source>
</evidence>
<dbReference type="GO" id="GO:0008652">
    <property type="term" value="P:amino acid biosynthetic process"/>
    <property type="evidence" value="ECO:0007669"/>
    <property type="project" value="UniProtKB-KW"/>
</dbReference>
<keyword evidence="6 8" id="KW-0057">Aromatic amino acid biosynthesis</keyword>
<dbReference type="PIRSF" id="PIRSF001361">
    <property type="entry name" value="DAHP_synthase"/>
    <property type="match status" value="1"/>
</dbReference>
<dbReference type="AlphaFoldDB" id="A0A376CP70"/>
<dbReference type="NCBIfam" id="TIGR00034">
    <property type="entry name" value="aroFGH"/>
    <property type="match status" value="1"/>
</dbReference>
<evidence type="ECO:0000313" key="10">
    <source>
        <dbReference type="EMBL" id="STC70082.1"/>
    </source>
</evidence>
<dbReference type="GO" id="GO:0005737">
    <property type="term" value="C:cytoplasm"/>
    <property type="evidence" value="ECO:0007669"/>
    <property type="project" value="TreeGrafter"/>
</dbReference>
<accession>A0A376CP70</accession>
<dbReference type="FunFam" id="3.20.20.70:FF:000005">
    <property type="entry name" value="Phospho-2-dehydro-3-deoxyheptonate aldolase"/>
    <property type="match status" value="1"/>
</dbReference>
<dbReference type="EMBL" id="UFXQ01000001">
    <property type="protein sequence ID" value="STC70082.1"/>
    <property type="molecule type" value="Genomic_DNA"/>
</dbReference>
<reference evidence="10 11" key="1">
    <citation type="submission" date="2018-06" db="EMBL/GenBank/DDBJ databases">
        <authorList>
            <consortium name="Pathogen Informatics"/>
            <person name="Doyle S."/>
        </authorList>
    </citation>
    <scope>NUCLEOTIDE SEQUENCE [LARGE SCALE GENOMIC DNA]</scope>
    <source>
        <strain evidence="10 11">NCTC11862</strain>
    </source>
</reference>
<dbReference type="UniPathway" id="UPA00053">
    <property type="reaction ID" value="UER00084"/>
</dbReference>
<keyword evidence="11" id="KW-1185">Reference proteome</keyword>
<evidence type="ECO:0000256" key="3">
    <source>
        <dbReference type="ARBA" id="ARBA00007985"/>
    </source>
</evidence>
<dbReference type="GO" id="GO:0009423">
    <property type="term" value="P:chorismate biosynthetic process"/>
    <property type="evidence" value="ECO:0007669"/>
    <property type="project" value="UniProtKB-UniPathway"/>
</dbReference>
<evidence type="ECO:0000313" key="11">
    <source>
        <dbReference type="Proteomes" id="UP000254467"/>
    </source>
</evidence>
<dbReference type="Pfam" id="PF00793">
    <property type="entry name" value="DAHP_synth_1"/>
    <property type="match status" value="1"/>
</dbReference>
<evidence type="ECO:0000259" key="9">
    <source>
        <dbReference type="Pfam" id="PF00793"/>
    </source>
</evidence>
<dbReference type="InterPro" id="IPR006219">
    <property type="entry name" value="DAHP_synth_1"/>
</dbReference>
<comment type="function">
    <text evidence="1 8">Stereospecific condensation of phosphoenolpyruvate (PEP) and D-erythrose-4-phosphate (E4P) giving rise to 3-deoxy-D-arabino-heptulosonate-7-phosphate (DAHP).</text>
</comment>
<dbReference type="STRING" id="35756.GCA_001044155_01703"/>